<feature type="domain" description="Nucleotidyl transferase" evidence="6">
    <location>
        <begin position="12"/>
        <end position="279"/>
    </location>
</feature>
<dbReference type="Gene3D" id="3.90.550.10">
    <property type="entry name" value="Spore Coat Polysaccharide Biosynthesis Protein SpsA, Chain A"/>
    <property type="match status" value="1"/>
</dbReference>
<dbReference type="AlphaFoldDB" id="A0A2H0BVW5"/>
<evidence type="ECO:0000256" key="4">
    <source>
        <dbReference type="ARBA" id="ARBA00022695"/>
    </source>
</evidence>
<evidence type="ECO:0000313" key="7">
    <source>
        <dbReference type="EMBL" id="PIP61108.1"/>
    </source>
</evidence>
<gene>
    <name evidence="7" type="ORF">COW99_05805</name>
</gene>
<dbReference type="GO" id="GO:0003983">
    <property type="term" value="F:UTP:glucose-1-phosphate uridylyltransferase activity"/>
    <property type="evidence" value="ECO:0007669"/>
    <property type="project" value="UniProtKB-EC"/>
</dbReference>
<keyword evidence="4 7" id="KW-0548">Nucleotidyltransferase</keyword>
<dbReference type="GO" id="GO:0006011">
    <property type="term" value="P:UDP-alpha-D-glucose metabolic process"/>
    <property type="evidence" value="ECO:0007669"/>
    <property type="project" value="InterPro"/>
</dbReference>
<dbReference type="SUPFAM" id="SSF53448">
    <property type="entry name" value="Nucleotide-diphospho-sugar transferases"/>
    <property type="match status" value="1"/>
</dbReference>
<organism evidence="7 8">
    <name type="scientific">Candidatus Roizmanbacteria bacterium CG22_combo_CG10-13_8_21_14_all_38_20</name>
    <dbReference type="NCBI Taxonomy" id="1974862"/>
    <lineage>
        <taxon>Bacteria</taxon>
        <taxon>Candidatus Roizmaniibacteriota</taxon>
    </lineage>
</organism>
<name>A0A2H0BVW5_9BACT</name>
<keyword evidence="3 7" id="KW-0808">Transferase</keyword>
<evidence type="ECO:0000256" key="1">
    <source>
        <dbReference type="ARBA" id="ARBA00006890"/>
    </source>
</evidence>
<dbReference type="EC" id="2.7.7.9" evidence="2"/>
<dbReference type="Pfam" id="PF00483">
    <property type="entry name" value="NTP_transferase"/>
    <property type="match status" value="1"/>
</dbReference>
<evidence type="ECO:0000313" key="8">
    <source>
        <dbReference type="Proteomes" id="UP000231246"/>
    </source>
</evidence>
<dbReference type="EMBL" id="PCTA01000034">
    <property type="protein sequence ID" value="PIP61108.1"/>
    <property type="molecule type" value="Genomic_DNA"/>
</dbReference>
<evidence type="ECO:0000259" key="6">
    <source>
        <dbReference type="Pfam" id="PF00483"/>
    </source>
</evidence>
<comment type="similarity">
    <text evidence="1">Belongs to the UDPGP type 2 family.</text>
</comment>
<accession>A0A2H0BVW5</accession>
<dbReference type="InterPro" id="IPR005835">
    <property type="entry name" value="NTP_transferase_dom"/>
</dbReference>
<comment type="caution">
    <text evidence="7">The sequence shown here is derived from an EMBL/GenBank/DDBJ whole genome shotgun (WGS) entry which is preliminary data.</text>
</comment>
<comment type="catalytic activity">
    <reaction evidence="5">
        <text>alpha-D-glucose 1-phosphate + UTP + H(+) = UDP-alpha-D-glucose + diphosphate</text>
        <dbReference type="Rhea" id="RHEA:19889"/>
        <dbReference type="ChEBI" id="CHEBI:15378"/>
        <dbReference type="ChEBI" id="CHEBI:33019"/>
        <dbReference type="ChEBI" id="CHEBI:46398"/>
        <dbReference type="ChEBI" id="CHEBI:58601"/>
        <dbReference type="ChEBI" id="CHEBI:58885"/>
        <dbReference type="EC" id="2.7.7.9"/>
    </reaction>
</comment>
<proteinExistence type="inferred from homology"/>
<evidence type="ECO:0000256" key="2">
    <source>
        <dbReference type="ARBA" id="ARBA00012415"/>
    </source>
</evidence>
<reference evidence="7 8" key="1">
    <citation type="submission" date="2017-09" db="EMBL/GenBank/DDBJ databases">
        <title>Depth-based differentiation of microbial function through sediment-hosted aquifers and enrichment of novel symbionts in the deep terrestrial subsurface.</title>
        <authorList>
            <person name="Probst A.J."/>
            <person name="Ladd B."/>
            <person name="Jarett J.K."/>
            <person name="Geller-Mcgrath D.E."/>
            <person name="Sieber C.M."/>
            <person name="Emerson J.B."/>
            <person name="Anantharaman K."/>
            <person name="Thomas B.C."/>
            <person name="Malmstrom R."/>
            <person name="Stieglmeier M."/>
            <person name="Klingl A."/>
            <person name="Woyke T."/>
            <person name="Ryan C.M."/>
            <person name="Banfield J.F."/>
        </authorList>
    </citation>
    <scope>NUCLEOTIDE SEQUENCE [LARGE SCALE GENOMIC DNA]</scope>
    <source>
        <strain evidence="7">CG22_combo_CG10-13_8_21_14_all_38_20</strain>
    </source>
</reference>
<evidence type="ECO:0000256" key="3">
    <source>
        <dbReference type="ARBA" id="ARBA00022679"/>
    </source>
</evidence>
<dbReference type="PANTHER" id="PTHR43197:SF1">
    <property type="entry name" value="UTP--GLUCOSE-1-PHOSPHATE URIDYLYLTRANSFERASE"/>
    <property type="match status" value="1"/>
</dbReference>
<dbReference type="Proteomes" id="UP000231246">
    <property type="component" value="Unassembled WGS sequence"/>
</dbReference>
<sequence>MTKSARRKKVTKAVIPAAGFGTRFLPQTKAMPKEMLPIVDKPVIQYVVEELVEAGIRDIIIVTGYHKRTIEDHFDNPSLDLIENLRMGGEKKKHLLESVERISDMANFVYVRQKGPYGNGTPLLNVRHLVGNEPFIYTWSDDFIMAKPSRFKQLISAYEEYGCNCLASIRAKTDEDYDRYGFAGGKEITDGIINIDKIIEKPGKAAAPSDLANVSGYLFMPEIFQYIQEAYEQLEPDEELYYNDALKMMLRDKHQVLAVEIKGGTYYDTGNKMEYLKTMIKFALEREDINEEFRAYLKSLSL</sequence>
<dbReference type="InterPro" id="IPR029044">
    <property type="entry name" value="Nucleotide-diphossugar_trans"/>
</dbReference>
<dbReference type="InterPro" id="IPR005771">
    <property type="entry name" value="GalU_uridylyltTrfase_bac/arc"/>
</dbReference>
<protein>
    <recommendedName>
        <fullName evidence="2">UTP--glucose-1-phosphate uridylyltransferase</fullName>
        <ecNumber evidence="2">2.7.7.9</ecNumber>
    </recommendedName>
</protein>
<evidence type="ECO:0000256" key="5">
    <source>
        <dbReference type="ARBA" id="ARBA00048128"/>
    </source>
</evidence>
<dbReference type="PANTHER" id="PTHR43197">
    <property type="entry name" value="UTP--GLUCOSE-1-PHOSPHATE URIDYLYLTRANSFERASE"/>
    <property type="match status" value="1"/>
</dbReference>